<dbReference type="Proteomes" id="UP000198297">
    <property type="component" value="Unassembled WGS sequence"/>
</dbReference>
<feature type="compositionally biased region" description="Basic and acidic residues" evidence="1">
    <location>
        <begin position="129"/>
        <end position="149"/>
    </location>
</feature>
<organism evidence="2 3">
    <name type="scientific">Halorubrum ezzemoulense</name>
    <name type="common">Halorubrum chaoviator</name>
    <dbReference type="NCBI Taxonomy" id="337243"/>
    <lineage>
        <taxon>Archaea</taxon>
        <taxon>Methanobacteriati</taxon>
        <taxon>Methanobacteriota</taxon>
        <taxon>Stenosarchaea group</taxon>
        <taxon>Halobacteria</taxon>
        <taxon>Halobacteriales</taxon>
        <taxon>Haloferacaceae</taxon>
        <taxon>Halorubrum</taxon>
    </lineage>
</organism>
<dbReference type="EMBL" id="FZNK01000006">
    <property type="protein sequence ID" value="SNR61626.1"/>
    <property type="molecule type" value="Genomic_DNA"/>
</dbReference>
<proteinExistence type="predicted"/>
<reference evidence="2 3" key="1">
    <citation type="submission" date="2017-06" db="EMBL/GenBank/DDBJ databases">
        <authorList>
            <person name="Kim H.J."/>
            <person name="Triplett B.A."/>
        </authorList>
    </citation>
    <scope>NUCLEOTIDE SEQUENCE [LARGE SCALE GENOMIC DNA]</scope>
    <source>
        <strain evidence="2 3">DSM 19316</strain>
    </source>
</reference>
<feature type="compositionally biased region" description="Basic and acidic residues" evidence="1">
    <location>
        <begin position="40"/>
        <end position="66"/>
    </location>
</feature>
<feature type="compositionally biased region" description="Polar residues" evidence="1">
    <location>
        <begin position="119"/>
        <end position="128"/>
    </location>
</feature>
<protein>
    <submittedName>
        <fullName evidence="2">Uncharacterized protein</fullName>
    </submittedName>
</protein>
<sequence>MSKVKIQHTNGWDSKIVDTDELAQYKRDNNWMIIGPVDDSTSKNVDKTKEEKRMAEEAAKAFDRRAKYSHSQAFEELASDVREEHGLEEPDTGDWDSDTSWNEYKQEKRQAIKEELNESQDPSPTNESKSNKLERLKSAKQAWEARGKASDSANTWGDIADELQEEIEELESNGVTTSELSSGSGEKVETYDNGQTTVVKRIDGSAKISSSKQEVREELQSVLIYGEGARQISDTDGTLTVEIDDPQKVIN</sequence>
<feature type="compositionally biased region" description="Polar residues" evidence="1">
    <location>
        <begin position="173"/>
        <end position="184"/>
    </location>
</feature>
<feature type="region of interest" description="Disordered" evidence="1">
    <location>
        <begin position="35"/>
        <end position="156"/>
    </location>
</feature>
<feature type="compositionally biased region" description="Basic and acidic residues" evidence="1">
    <location>
        <begin position="104"/>
        <end position="116"/>
    </location>
</feature>
<name>A0A238XRG2_HALEZ</name>
<gene>
    <name evidence="2" type="ORF">SAMN06266787_10697</name>
</gene>
<accession>A0A238XRG2</accession>
<feature type="compositionally biased region" description="Basic and acidic residues" evidence="1">
    <location>
        <begin position="79"/>
        <end position="88"/>
    </location>
</feature>
<feature type="region of interest" description="Disordered" evidence="1">
    <location>
        <begin position="171"/>
        <end position="192"/>
    </location>
</feature>
<evidence type="ECO:0000313" key="3">
    <source>
        <dbReference type="Proteomes" id="UP000198297"/>
    </source>
</evidence>
<evidence type="ECO:0000313" key="2">
    <source>
        <dbReference type="EMBL" id="SNR61626.1"/>
    </source>
</evidence>
<dbReference type="AlphaFoldDB" id="A0A238XRG2"/>
<evidence type="ECO:0000256" key="1">
    <source>
        <dbReference type="SAM" id="MobiDB-lite"/>
    </source>
</evidence>
<dbReference type="RefSeq" id="WP_141134094.1">
    <property type="nucleotide sequence ID" value="NZ_FZNK01000006.1"/>
</dbReference>